<feature type="region of interest" description="Disordered" evidence="1">
    <location>
        <begin position="111"/>
        <end position="132"/>
    </location>
</feature>
<feature type="compositionally biased region" description="Acidic residues" evidence="1">
    <location>
        <begin position="378"/>
        <end position="399"/>
    </location>
</feature>
<feature type="compositionally biased region" description="Low complexity" evidence="1">
    <location>
        <begin position="477"/>
        <end position="492"/>
    </location>
</feature>
<feature type="region of interest" description="Disordered" evidence="1">
    <location>
        <begin position="563"/>
        <end position="591"/>
    </location>
</feature>
<feature type="compositionally biased region" description="Polar residues" evidence="1">
    <location>
        <begin position="578"/>
        <end position="588"/>
    </location>
</feature>
<dbReference type="AlphaFoldDB" id="A0AAD7A372"/>
<comment type="caution">
    <text evidence="2">The sequence shown here is derived from an EMBL/GenBank/DDBJ whole genome shotgun (WGS) entry which is preliminary data.</text>
</comment>
<feature type="compositionally biased region" description="Low complexity" evidence="1">
    <location>
        <begin position="458"/>
        <end position="468"/>
    </location>
</feature>
<feature type="region of interest" description="Disordered" evidence="1">
    <location>
        <begin position="609"/>
        <end position="635"/>
    </location>
</feature>
<proteinExistence type="predicted"/>
<evidence type="ECO:0000313" key="2">
    <source>
        <dbReference type="EMBL" id="KAJ7347948.1"/>
    </source>
</evidence>
<organism evidence="2 3">
    <name type="scientific">Mycena albidolilacea</name>
    <dbReference type="NCBI Taxonomy" id="1033008"/>
    <lineage>
        <taxon>Eukaryota</taxon>
        <taxon>Fungi</taxon>
        <taxon>Dikarya</taxon>
        <taxon>Basidiomycota</taxon>
        <taxon>Agaricomycotina</taxon>
        <taxon>Agaricomycetes</taxon>
        <taxon>Agaricomycetidae</taxon>
        <taxon>Agaricales</taxon>
        <taxon>Marasmiineae</taxon>
        <taxon>Mycenaceae</taxon>
        <taxon>Mycena</taxon>
    </lineage>
</organism>
<feature type="compositionally biased region" description="Low complexity" evidence="1">
    <location>
        <begin position="609"/>
        <end position="628"/>
    </location>
</feature>
<feature type="compositionally biased region" description="Low complexity" evidence="1">
    <location>
        <begin position="529"/>
        <end position="544"/>
    </location>
</feature>
<sequence length="786" mass="84750">MCAQRVTASIFGNNLNFISPSHHVRRAFDATCHNCHKHVNAYSSSFPLPPRLDSSLFCLSASRKPSLVPTMAYSNQNQPIQPFVSDYNDSWNWSAFDSSFDSSSRLYTMEGSSSGIQTSSNQMHPSLAGSGSDSWQGATSSLQAITSASHFDLVAANNQAYVNLLDAHNKLFEQHRLLQISFSQQNSPSQPVSPVILNTSLPSSAVSTSSSSLFPVAPGALVLEEPKDYPYVRFWTRGDYKISEPKNKVTMMNSVSGTRGGSRAAKDINVMHQYLEKSDGSVVSGREASAIRKTQSTIWHQIKKISPGELPETWGEAPLVVVNYHRAEMYAAYPLLRLCRDHWKVNLLATTAYSSWHTKNVKNKGKGAKKGKRKAADSDDNDNDSNGDVSNEDDLELDVSDNMNIDTSTSTSASASASTSTSSAASTSVSSPAPSAIALKKRKKSFTPSTQPKKQKTAAASNSSPSSNLTQLAAFTSNPASSSSLSPSEPSSGQDTIPSHDPPASHDPPVPPFESSPSTPTNSNDAGVHPAPNSANANAHSTPHPANIDNNVAITAPIPVDGNAHIPAPPANINANIGGSSDHTSANTDGAAGKPIKFVNPLDAQFGPASGPTARSEAAAAATSTKTAKQAKKRLGTSSTPANLFYADYLKDHSPVTPKEFDKIWAELSPEARAVINGSLAAQNLVQQKKLRKHKQPPQPRPFLRRECILTQAVFFVFLEQHDRDAWKKLFLDFLHHIQNRSALPYVEQELPKDVQMKRTIFLEEREPTMGRAGERGELVGGAADW</sequence>
<name>A0AAD7A372_9AGAR</name>
<feature type="compositionally biased region" description="Low complexity" evidence="1">
    <location>
        <begin position="407"/>
        <end position="436"/>
    </location>
</feature>
<accession>A0AAD7A372</accession>
<feature type="compositionally biased region" description="Pro residues" evidence="1">
    <location>
        <begin position="505"/>
        <end position="514"/>
    </location>
</feature>
<feature type="compositionally biased region" description="Polar residues" evidence="1">
    <location>
        <begin position="515"/>
        <end position="525"/>
    </location>
</feature>
<protein>
    <submittedName>
        <fullName evidence="2">Uncharacterized protein</fullName>
    </submittedName>
</protein>
<feature type="compositionally biased region" description="Basic residues" evidence="1">
    <location>
        <begin position="361"/>
        <end position="373"/>
    </location>
</feature>
<feature type="region of interest" description="Disordered" evidence="1">
    <location>
        <begin position="361"/>
        <end position="550"/>
    </location>
</feature>
<dbReference type="Proteomes" id="UP001218218">
    <property type="component" value="Unassembled WGS sequence"/>
</dbReference>
<evidence type="ECO:0000256" key="1">
    <source>
        <dbReference type="SAM" id="MobiDB-lite"/>
    </source>
</evidence>
<dbReference type="EMBL" id="JARIHO010000018">
    <property type="protein sequence ID" value="KAJ7347948.1"/>
    <property type="molecule type" value="Genomic_DNA"/>
</dbReference>
<reference evidence="2" key="1">
    <citation type="submission" date="2023-03" db="EMBL/GenBank/DDBJ databases">
        <title>Massive genome expansion in bonnet fungi (Mycena s.s.) driven by repeated elements and novel gene families across ecological guilds.</title>
        <authorList>
            <consortium name="Lawrence Berkeley National Laboratory"/>
            <person name="Harder C.B."/>
            <person name="Miyauchi S."/>
            <person name="Viragh M."/>
            <person name="Kuo A."/>
            <person name="Thoen E."/>
            <person name="Andreopoulos B."/>
            <person name="Lu D."/>
            <person name="Skrede I."/>
            <person name="Drula E."/>
            <person name="Henrissat B."/>
            <person name="Morin E."/>
            <person name="Kohler A."/>
            <person name="Barry K."/>
            <person name="LaButti K."/>
            <person name="Morin E."/>
            <person name="Salamov A."/>
            <person name="Lipzen A."/>
            <person name="Mereny Z."/>
            <person name="Hegedus B."/>
            <person name="Baldrian P."/>
            <person name="Stursova M."/>
            <person name="Weitz H."/>
            <person name="Taylor A."/>
            <person name="Grigoriev I.V."/>
            <person name="Nagy L.G."/>
            <person name="Martin F."/>
            <person name="Kauserud H."/>
        </authorList>
    </citation>
    <scope>NUCLEOTIDE SEQUENCE</scope>
    <source>
        <strain evidence="2">CBHHK002</strain>
    </source>
</reference>
<keyword evidence="3" id="KW-1185">Reference proteome</keyword>
<evidence type="ECO:0000313" key="3">
    <source>
        <dbReference type="Proteomes" id="UP001218218"/>
    </source>
</evidence>
<gene>
    <name evidence="2" type="ORF">DFH08DRAFT_936670</name>
</gene>